<dbReference type="InterPro" id="IPR051021">
    <property type="entry name" value="Mito_Ser/Thr_phosphatase"/>
</dbReference>
<dbReference type="SMART" id="SM00855">
    <property type="entry name" value="PGAM"/>
    <property type="match status" value="1"/>
</dbReference>
<proteinExistence type="predicted"/>
<gene>
    <name evidence="2" type="ORF">MOVS_05540</name>
    <name evidence="3" type="ORF">NCTC11227_01167</name>
</gene>
<dbReference type="AlphaFoldDB" id="A0A160GFX3"/>
<accession>A0A160GFX3</accession>
<dbReference type="Proteomes" id="UP000076765">
    <property type="component" value="Chromosome"/>
</dbReference>
<dbReference type="EMBL" id="CP011158">
    <property type="protein sequence ID" value="ANB91535.1"/>
    <property type="molecule type" value="Genomic_DNA"/>
</dbReference>
<dbReference type="PANTHER" id="PTHR20935">
    <property type="entry name" value="PHOSPHOGLYCERATE MUTASE-RELATED"/>
    <property type="match status" value="1"/>
</dbReference>
<reference evidence="2 4" key="1">
    <citation type="submission" date="2015-04" db="EMBL/GenBank/DDBJ databases">
        <authorList>
            <person name="Calcutt M.J."/>
            <person name="Foecking M.F."/>
        </authorList>
    </citation>
    <scope>NUCLEOTIDE SEQUENCE [LARGE SCALE GENOMIC DNA]</scope>
    <source>
        <strain evidence="2 4">199/55</strain>
    </source>
</reference>
<dbReference type="SUPFAM" id="SSF53254">
    <property type="entry name" value="Phosphoglycerate mutase-like"/>
    <property type="match status" value="1"/>
</dbReference>
<keyword evidence="1" id="KW-0378">Hydrolase</keyword>
<organism evidence="3 5">
    <name type="scientific">Moraxella ovis</name>
    <dbReference type="NCBI Taxonomy" id="29433"/>
    <lineage>
        <taxon>Bacteria</taxon>
        <taxon>Pseudomonadati</taxon>
        <taxon>Pseudomonadota</taxon>
        <taxon>Gammaproteobacteria</taxon>
        <taxon>Moraxellales</taxon>
        <taxon>Moraxellaceae</taxon>
        <taxon>Moraxella</taxon>
    </lineage>
</organism>
<keyword evidence="4" id="KW-1185">Reference proteome</keyword>
<name>A0A160GFX3_9GAMM</name>
<protein>
    <submittedName>
        <fullName evidence="3">Phosphohistidine phosphatase</fullName>
    </submittedName>
</protein>
<reference evidence="3 5" key="2">
    <citation type="submission" date="2018-06" db="EMBL/GenBank/DDBJ databases">
        <authorList>
            <consortium name="Pathogen Informatics"/>
            <person name="Doyle S."/>
        </authorList>
    </citation>
    <scope>NUCLEOTIDE SEQUENCE [LARGE SCALE GENOMIC DNA]</scope>
    <source>
        <strain evidence="3 5">NCTC11227</strain>
    </source>
</reference>
<dbReference type="Pfam" id="PF00300">
    <property type="entry name" value="His_Phos_1"/>
    <property type="match status" value="1"/>
</dbReference>
<evidence type="ECO:0000256" key="1">
    <source>
        <dbReference type="ARBA" id="ARBA00022801"/>
    </source>
</evidence>
<evidence type="ECO:0000313" key="4">
    <source>
        <dbReference type="Proteomes" id="UP000076765"/>
    </source>
</evidence>
<dbReference type="GO" id="GO:0016787">
    <property type="term" value="F:hydrolase activity"/>
    <property type="evidence" value="ECO:0007669"/>
    <property type="project" value="UniProtKB-KW"/>
</dbReference>
<evidence type="ECO:0000313" key="3">
    <source>
        <dbReference type="EMBL" id="STY87166.1"/>
    </source>
</evidence>
<dbReference type="Proteomes" id="UP000255102">
    <property type="component" value="Unassembled WGS sequence"/>
</dbReference>
<dbReference type="KEGG" id="moi:MOVS_05540"/>
<dbReference type="RefSeq" id="WP_063514110.1">
    <property type="nucleotide sequence ID" value="NZ_CP011158.1"/>
</dbReference>
<dbReference type="CDD" id="cd07067">
    <property type="entry name" value="HP_PGM_like"/>
    <property type="match status" value="1"/>
</dbReference>
<dbReference type="InterPro" id="IPR029033">
    <property type="entry name" value="His_PPase_superfam"/>
</dbReference>
<dbReference type="EMBL" id="UGPW01000001">
    <property type="protein sequence ID" value="STY87166.1"/>
    <property type="molecule type" value="Genomic_DNA"/>
</dbReference>
<evidence type="ECO:0000313" key="2">
    <source>
        <dbReference type="EMBL" id="ANB91535.1"/>
    </source>
</evidence>
<sequence length="167" mass="18273">MKLIFVRHGQAGPYCADDASRDLTDFGRQQAHETADFLVNYSKESPVNVIIASPYNRANQTATIILESLVDAEQNPAFITISSITPDDDPNIGLDDIDCAIRHKFGMETDELTVIIVCHMPIVARMAAILDGLSPSGFELAECRVFGTEVIAPELAKQIAQFIPIQP</sequence>
<evidence type="ECO:0000313" key="5">
    <source>
        <dbReference type="Proteomes" id="UP000255102"/>
    </source>
</evidence>
<dbReference type="InterPro" id="IPR013078">
    <property type="entry name" value="His_Pase_superF_clade-1"/>
</dbReference>
<dbReference type="STRING" id="29433.MOVS_05540"/>
<dbReference type="Gene3D" id="3.40.50.1240">
    <property type="entry name" value="Phosphoglycerate mutase-like"/>
    <property type="match status" value="1"/>
</dbReference>